<dbReference type="Pfam" id="PF00392">
    <property type="entry name" value="GntR"/>
    <property type="match status" value="1"/>
</dbReference>
<dbReference type="InterPro" id="IPR008920">
    <property type="entry name" value="TF_FadR/GntR_C"/>
</dbReference>
<feature type="domain" description="HTH gntR-type" evidence="4">
    <location>
        <begin position="22"/>
        <end position="89"/>
    </location>
</feature>
<keyword evidence="6" id="KW-1185">Reference proteome</keyword>
<dbReference type="InterPro" id="IPR036390">
    <property type="entry name" value="WH_DNA-bd_sf"/>
</dbReference>
<keyword evidence="3" id="KW-0804">Transcription</keyword>
<organism evidence="5 6">
    <name type="scientific">Flavimaricola marinus</name>
    <dbReference type="NCBI Taxonomy" id="1819565"/>
    <lineage>
        <taxon>Bacteria</taxon>
        <taxon>Pseudomonadati</taxon>
        <taxon>Pseudomonadota</taxon>
        <taxon>Alphaproteobacteria</taxon>
        <taxon>Rhodobacterales</taxon>
        <taxon>Paracoccaceae</taxon>
        <taxon>Flavimaricola</taxon>
    </lineage>
</organism>
<proteinExistence type="predicted"/>
<keyword evidence="2" id="KW-0238">DNA-binding</keyword>
<protein>
    <submittedName>
        <fullName evidence="5">Putative HTH-type transcriptional regulator YdfH</fullName>
    </submittedName>
</protein>
<dbReference type="EMBL" id="FXZK01000003">
    <property type="protein sequence ID" value="SMY08029.1"/>
    <property type="molecule type" value="Genomic_DNA"/>
</dbReference>
<evidence type="ECO:0000256" key="3">
    <source>
        <dbReference type="ARBA" id="ARBA00023163"/>
    </source>
</evidence>
<accession>A0A238LEC5</accession>
<gene>
    <name evidence="5" type="primary">ydfH_6</name>
    <name evidence="5" type="ORF">LOM8899_02176</name>
</gene>
<dbReference type="SUPFAM" id="SSF46785">
    <property type="entry name" value="Winged helix' DNA-binding domain"/>
    <property type="match status" value="1"/>
</dbReference>
<dbReference type="PANTHER" id="PTHR43537:SF45">
    <property type="entry name" value="GNTR FAMILY REGULATORY PROTEIN"/>
    <property type="match status" value="1"/>
</dbReference>
<evidence type="ECO:0000259" key="4">
    <source>
        <dbReference type="PROSITE" id="PS50949"/>
    </source>
</evidence>
<dbReference type="SUPFAM" id="SSF48008">
    <property type="entry name" value="GntR ligand-binding domain-like"/>
    <property type="match status" value="1"/>
</dbReference>
<reference evidence="5 6" key="1">
    <citation type="submission" date="2017-05" db="EMBL/GenBank/DDBJ databases">
        <authorList>
            <person name="Song R."/>
            <person name="Chenine A.L."/>
            <person name="Ruprecht R.M."/>
        </authorList>
    </citation>
    <scope>NUCLEOTIDE SEQUENCE [LARGE SCALE GENOMIC DNA]</scope>
    <source>
        <strain evidence="5 6">CECT 8899</strain>
    </source>
</reference>
<dbReference type="InterPro" id="IPR036388">
    <property type="entry name" value="WH-like_DNA-bd_sf"/>
</dbReference>
<dbReference type="AlphaFoldDB" id="A0A238LEC5"/>
<dbReference type="InterPro" id="IPR011711">
    <property type="entry name" value="GntR_C"/>
</dbReference>
<dbReference type="InterPro" id="IPR000524">
    <property type="entry name" value="Tscrpt_reg_HTH_GntR"/>
</dbReference>
<dbReference type="Pfam" id="PF07729">
    <property type="entry name" value="FCD"/>
    <property type="match status" value="1"/>
</dbReference>
<dbReference type="PROSITE" id="PS50949">
    <property type="entry name" value="HTH_GNTR"/>
    <property type="match status" value="1"/>
</dbReference>
<dbReference type="CDD" id="cd07377">
    <property type="entry name" value="WHTH_GntR"/>
    <property type="match status" value="1"/>
</dbReference>
<dbReference type="SMART" id="SM00345">
    <property type="entry name" value="HTH_GNTR"/>
    <property type="match status" value="1"/>
</dbReference>
<evidence type="ECO:0000256" key="2">
    <source>
        <dbReference type="ARBA" id="ARBA00023125"/>
    </source>
</evidence>
<dbReference type="GO" id="GO:0003677">
    <property type="term" value="F:DNA binding"/>
    <property type="evidence" value="ECO:0007669"/>
    <property type="project" value="UniProtKB-KW"/>
</dbReference>
<evidence type="ECO:0000313" key="6">
    <source>
        <dbReference type="Proteomes" id="UP000201613"/>
    </source>
</evidence>
<dbReference type="GO" id="GO:0003700">
    <property type="term" value="F:DNA-binding transcription factor activity"/>
    <property type="evidence" value="ECO:0007669"/>
    <property type="project" value="InterPro"/>
</dbReference>
<evidence type="ECO:0000313" key="5">
    <source>
        <dbReference type="EMBL" id="SMY08029.1"/>
    </source>
</evidence>
<name>A0A238LEC5_9RHOB</name>
<dbReference type="Gene3D" id="1.20.120.530">
    <property type="entry name" value="GntR ligand-binding domain-like"/>
    <property type="match status" value="1"/>
</dbReference>
<evidence type="ECO:0000256" key="1">
    <source>
        <dbReference type="ARBA" id="ARBA00023015"/>
    </source>
</evidence>
<dbReference type="Gene3D" id="1.10.10.10">
    <property type="entry name" value="Winged helix-like DNA-binding domain superfamily/Winged helix DNA-binding domain"/>
    <property type="match status" value="1"/>
</dbReference>
<dbReference type="PANTHER" id="PTHR43537">
    <property type="entry name" value="TRANSCRIPTIONAL REGULATOR, GNTR FAMILY"/>
    <property type="match status" value="1"/>
</dbReference>
<dbReference type="Proteomes" id="UP000201613">
    <property type="component" value="Unassembled WGS sequence"/>
</dbReference>
<keyword evidence="1" id="KW-0805">Transcription regulation</keyword>
<dbReference type="SMART" id="SM00895">
    <property type="entry name" value="FCD"/>
    <property type="match status" value="1"/>
</dbReference>
<sequence length="235" mass="26896">MTESCDRNRVGEISRMWEFDVNLIRHKVLDQIRQDILSCGFQPGEELREAELADRYAVSKSPVRDALQRLQFEGLVETEPRRGHRVTPISVADARDILEMRETLELAAAKRMVRDASEEDLAGLDAWREADVSDIRAFASYNRGFHVALSDLSGNRRLAEEMRRLLDAYERLCLVSLERLRADQGDMGQALEDHCDLIDALQARDARAAARISQRHVRRSRGQIMKGLENRPIVD</sequence>